<name>A0A927CQX8_9BACL</name>
<dbReference type="Pfam" id="PF08812">
    <property type="entry name" value="YtxC"/>
    <property type="match status" value="1"/>
</dbReference>
<evidence type="ECO:0000313" key="2">
    <source>
        <dbReference type="Proteomes" id="UP000632125"/>
    </source>
</evidence>
<comment type="caution">
    <text evidence="1">The sequence shown here is derived from an EMBL/GenBank/DDBJ whole genome shotgun (WGS) entry which is preliminary data.</text>
</comment>
<organism evidence="1 2">
    <name type="scientific">Paenibacillus arenilitoris</name>
    <dbReference type="NCBI Taxonomy" id="2772299"/>
    <lineage>
        <taxon>Bacteria</taxon>
        <taxon>Bacillati</taxon>
        <taxon>Bacillota</taxon>
        <taxon>Bacilli</taxon>
        <taxon>Bacillales</taxon>
        <taxon>Paenibacillaceae</taxon>
        <taxon>Paenibacillus</taxon>
    </lineage>
</organism>
<proteinExistence type="predicted"/>
<dbReference type="RefSeq" id="WP_190866540.1">
    <property type="nucleotide sequence ID" value="NZ_JACXIY010000041.1"/>
</dbReference>
<dbReference type="Proteomes" id="UP000632125">
    <property type="component" value="Unassembled WGS sequence"/>
</dbReference>
<accession>A0A927CQX8</accession>
<gene>
    <name evidence="1" type="ORF">IDH41_26435</name>
</gene>
<evidence type="ECO:0000313" key="1">
    <source>
        <dbReference type="EMBL" id="MBD2872124.1"/>
    </source>
</evidence>
<protein>
    <submittedName>
        <fullName evidence="1">Sporulation protein YtxC</fullName>
    </submittedName>
</protein>
<dbReference type="InterPro" id="IPR014199">
    <property type="entry name" value="Spore_YtxC"/>
</dbReference>
<dbReference type="AlphaFoldDB" id="A0A927CQX8"/>
<dbReference type="EMBL" id="JACXIY010000041">
    <property type="protein sequence ID" value="MBD2872124.1"/>
    <property type="molecule type" value="Genomic_DNA"/>
</dbReference>
<reference evidence="1" key="1">
    <citation type="submission" date="2020-09" db="EMBL/GenBank/DDBJ databases">
        <title>A novel bacterium of genus Paenibacillus, isolated from South China Sea.</title>
        <authorList>
            <person name="Huang H."/>
            <person name="Mo K."/>
            <person name="Hu Y."/>
        </authorList>
    </citation>
    <scope>NUCLEOTIDE SEQUENCE</scope>
    <source>
        <strain evidence="1">IB182493</strain>
    </source>
</reference>
<sequence length="310" mass="35694">MELFTVSLPRSLQESADKLKQLMMDEARVDLHSNGEVTNPDIFEFEAVSGQVIACRAVLPHFQLKSHGPLLYKAASRAVAELIVSELETVMLRAIIRRKYRNHSGMDPDAIERYCHDLLHGKEWDGLGARFLDADRLRRKNKIAAEVELYLQEHAELNVTGLITFRLEPYRKELAEVVEYALDEYVLDKQYQEFISLLKYFVFLQDTKIPMVHLLHKGGHDFMLYDGSFQPLDPNPPSDRIVAEMLETEMNIEDMVISSLISVSPKHITIHTRHPEMQVIRTIETIFDQRVTVCERCASCSQTLDELIQP</sequence>
<keyword evidence="2" id="KW-1185">Reference proteome</keyword>